<protein>
    <submittedName>
        <fullName evidence="1">3704_t:CDS:1</fullName>
    </submittedName>
</protein>
<comment type="caution">
    <text evidence="1">The sequence shown here is derived from an EMBL/GenBank/DDBJ whole genome shotgun (WGS) entry which is preliminary data.</text>
</comment>
<evidence type="ECO:0000313" key="2">
    <source>
        <dbReference type="Proteomes" id="UP000789396"/>
    </source>
</evidence>
<dbReference type="AlphaFoldDB" id="A0A9N9H108"/>
<dbReference type="PANTHER" id="PTHR31669:SF240">
    <property type="entry name" value="PROTEIN FAR1-RELATED SEQUENCE 9"/>
    <property type="match status" value="1"/>
</dbReference>
<dbReference type="OrthoDB" id="2349130at2759"/>
<evidence type="ECO:0000313" key="1">
    <source>
        <dbReference type="EMBL" id="CAG8649802.1"/>
    </source>
</evidence>
<dbReference type="GO" id="GO:0006355">
    <property type="term" value="P:regulation of DNA-templated transcription"/>
    <property type="evidence" value="ECO:0007669"/>
    <property type="project" value="InterPro"/>
</dbReference>
<keyword evidence="2" id="KW-1185">Reference proteome</keyword>
<accession>A0A9N9H108</accession>
<reference evidence="1" key="1">
    <citation type="submission" date="2021-06" db="EMBL/GenBank/DDBJ databases">
        <authorList>
            <person name="Kallberg Y."/>
            <person name="Tangrot J."/>
            <person name="Rosling A."/>
        </authorList>
    </citation>
    <scope>NUCLEOTIDE SEQUENCE</scope>
    <source>
        <strain evidence="1">IN212</strain>
    </source>
</reference>
<organism evidence="1 2">
    <name type="scientific">Racocetra fulgida</name>
    <dbReference type="NCBI Taxonomy" id="60492"/>
    <lineage>
        <taxon>Eukaryota</taxon>
        <taxon>Fungi</taxon>
        <taxon>Fungi incertae sedis</taxon>
        <taxon>Mucoromycota</taxon>
        <taxon>Glomeromycotina</taxon>
        <taxon>Glomeromycetes</taxon>
        <taxon>Diversisporales</taxon>
        <taxon>Gigasporaceae</taxon>
        <taxon>Racocetra</taxon>
    </lineage>
</organism>
<dbReference type="InterPro" id="IPR031052">
    <property type="entry name" value="FHY3/FAR1"/>
</dbReference>
<dbReference type="PANTHER" id="PTHR31669">
    <property type="entry name" value="PROTEIN FAR1-RELATED SEQUENCE 10-RELATED"/>
    <property type="match status" value="1"/>
</dbReference>
<name>A0A9N9H108_9GLOM</name>
<sequence>MTQEDFDSTASESSDYSFEQSLENRIELKEGDSYTSHDAFVIAVKTYAKQQGFKVRLGKYEKNAAGEIRKRTIVCSREGTSGSKRSIPLEVQQKIMLLRRAGCNIPTICAILKEEFDGIITWMYNDLYNFIYQQEETEEKRELDANNFTFYKCLDEYEEDNFMKKWEQLKADYPKAVKYLLKMDKNLKQSMNNLMKGYMDAMTSLTVFLKAFESALEQRQEAAEFIKYQENNEIINLVTSSPYEKQ</sequence>
<proteinExistence type="predicted"/>
<dbReference type="Proteomes" id="UP000789396">
    <property type="component" value="Unassembled WGS sequence"/>
</dbReference>
<gene>
    <name evidence="1" type="ORF">RFULGI_LOCUS8404</name>
</gene>
<dbReference type="EMBL" id="CAJVPZ010013560">
    <property type="protein sequence ID" value="CAG8649802.1"/>
    <property type="molecule type" value="Genomic_DNA"/>
</dbReference>